<feature type="region of interest" description="Disordered" evidence="1">
    <location>
        <begin position="234"/>
        <end position="256"/>
    </location>
</feature>
<name>A0A9P5N3A4_9AGAM</name>
<evidence type="ECO:0000313" key="4">
    <source>
        <dbReference type="Proteomes" id="UP000759537"/>
    </source>
</evidence>
<keyword evidence="2" id="KW-1133">Transmembrane helix</keyword>
<organism evidence="3 4">
    <name type="scientific">Russula ochroleuca</name>
    <dbReference type="NCBI Taxonomy" id="152965"/>
    <lineage>
        <taxon>Eukaryota</taxon>
        <taxon>Fungi</taxon>
        <taxon>Dikarya</taxon>
        <taxon>Basidiomycota</taxon>
        <taxon>Agaricomycotina</taxon>
        <taxon>Agaricomycetes</taxon>
        <taxon>Russulales</taxon>
        <taxon>Russulaceae</taxon>
        <taxon>Russula</taxon>
    </lineage>
</organism>
<dbReference type="EMBL" id="WHVB01000003">
    <property type="protein sequence ID" value="KAF8485212.1"/>
    <property type="molecule type" value="Genomic_DNA"/>
</dbReference>
<feature type="region of interest" description="Disordered" evidence="1">
    <location>
        <begin position="52"/>
        <end position="90"/>
    </location>
</feature>
<accession>A0A9P5N3A4</accession>
<feature type="transmembrane region" description="Helical" evidence="2">
    <location>
        <begin position="6"/>
        <end position="30"/>
    </location>
</feature>
<reference evidence="3" key="1">
    <citation type="submission" date="2019-10" db="EMBL/GenBank/DDBJ databases">
        <authorList>
            <consortium name="DOE Joint Genome Institute"/>
            <person name="Kuo A."/>
            <person name="Miyauchi S."/>
            <person name="Kiss E."/>
            <person name="Drula E."/>
            <person name="Kohler A."/>
            <person name="Sanchez-Garcia M."/>
            <person name="Andreopoulos B."/>
            <person name="Barry K.W."/>
            <person name="Bonito G."/>
            <person name="Buee M."/>
            <person name="Carver A."/>
            <person name="Chen C."/>
            <person name="Cichocki N."/>
            <person name="Clum A."/>
            <person name="Culley D."/>
            <person name="Crous P.W."/>
            <person name="Fauchery L."/>
            <person name="Girlanda M."/>
            <person name="Hayes R."/>
            <person name="Keri Z."/>
            <person name="LaButti K."/>
            <person name="Lipzen A."/>
            <person name="Lombard V."/>
            <person name="Magnuson J."/>
            <person name="Maillard F."/>
            <person name="Morin E."/>
            <person name="Murat C."/>
            <person name="Nolan M."/>
            <person name="Ohm R."/>
            <person name="Pangilinan J."/>
            <person name="Pereira M."/>
            <person name="Perotto S."/>
            <person name="Peter M."/>
            <person name="Riley R."/>
            <person name="Sitrit Y."/>
            <person name="Stielow B."/>
            <person name="Szollosi G."/>
            <person name="Zifcakova L."/>
            <person name="Stursova M."/>
            <person name="Spatafora J.W."/>
            <person name="Tedersoo L."/>
            <person name="Vaario L.-M."/>
            <person name="Yamada A."/>
            <person name="Yan M."/>
            <person name="Wang P."/>
            <person name="Xu J."/>
            <person name="Bruns T."/>
            <person name="Baldrian P."/>
            <person name="Vilgalys R."/>
            <person name="Henrissat B."/>
            <person name="Grigoriev I.V."/>
            <person name="Hibbett D."/>
            <person name="Nagy L.G."/>
            <person name="Martin F.M."/>
        </authorList>
    </citation>
    <scope>NUCLEOTIDE SEQUENCE</scope>
    <source>
        <strain evidence="3">Prilba</strain>
    </source>
</reference>
<evidence type="ECO:0000256" key="2">
    <source>
        <dbReference type="SAM" id="Phobius"/>
    </source>
</evidence>
<dbReference type="AlphaFoldDB" id="A0A9P5N3A4"/>
<feature type="region of interest" description="Disordered" evidence="1">
    <location>
        <begin position="167"/>
        <end position="211"/>
    </location>
</feature>
<evidence type="ECO:0000313" key="3">
    <source>
        <dbReference type="EMBL" id="KAF8485212.1"/>
    </source>
</evidence>
<dbReference type="OrthoDB" id="3213934at2759"/>
<feature type="compositionally biased region" description="Pro residues" evidence="1">
    <location>
        <begin position="167"/>
        <end position="182"/>
    </location>
</feature>
<dbReference type="Proteomes" id="UP000759537">
    <property type="component" value="Unassembled WGS sequence"/>
</dbReference>
<keyword evidence="2" id="KW-0812">Transmembrane</keyword>
<comment type="caution">
    <text evidence="3">The sequence shown here is derived from an EMBL/GenBank/DDBJ whole genome shotgun (WGS) entry which is preliminary data.</text>
</comment>
<feature type="compositionally biased region" description="Polar residues" evidence="1">
    <location>
        <begin position="185"/>
        <end position="198"/>
    </location>
</feature>
<evidence type="ECO:0000256" key="1">
    <source>
        <dbReference type="SAM" id="MobiDB-lite"/>
    </source>
</evidence>
<feature type="compositionally biased region" description="Polar residues" evidence="1">
    <location>
        <begin position="236"/>
        <end position="249"/>
    </location>
</feature>
<sequence>MTSKTPFLYSFIAGVLSVVVIGALTFLFILSWRYYRGRHKLEPSNKEIRLTTLEDGRTTSDKLGPSFRGPSRLGDNSPSSAESADEAWESQSQFLAQIGPANGAEDDGQRPFSAVSQSSVYIVKPMTTEGVERIEDQPIRAKDSSDPTILGKDGDMSTEHERPFITPSPPGIPIPPLPPAPPKSNGRSSISTVWSQESMWPREKPDDPVPVVPPLAHFPVTRRVMFSPLIAAGFQNRRSTSSLPRSVGQSDFDEDF</sequence>
<gene>
    <name evidence="3" type="ORF">DFH94DRAFT_689555</name>
</gene>
<keyword evidence="4" id="KW-1185">Reference proteome</keyword>
<reference evidence="3" key="2">
    <citation type="journal article" date="2020" name="Nat. Commun.">
        <title>Large-scale genome sequencing of mycorrhizal fungi provides insights into the early evolution of symbiotic traits.</title>
        <authorList>
            <person name="Miyauchi S."/>
            <person name="Kiss E."/>
            <person name="Kuo A."/>
            <person name="Drula E."/>
            <person name="Kohler A."/>
            <person name="Sanchez-Garcia M."/>
            <person name="Morin E."/>
            <person name="Andreopoulos B."/>
            <person name="Barry K.W."/>
            <person name="Bonito G."/>
            <person name="Buee M."/>
            <person name="Carver A."/>
            <person name="Chen C."/>
            <person name="Cichocki N."/>
            <person name="Clum A."/>
            <person name="Culley D."/>
            <person name="Crous P.W."/>
            <person name="Fauchery L."/>
            <person name="Girlanda M."/>
            <person name="Hayes R.D."/>
            <person name="Keri Z."/>
            <person name="LaButti K."/>
            <person name="Lipzen A."/>
            <person name="Lombard V."/>
            <person name="Magnuson J."/>
            <person name="Maillard F."/>
            <person name="Murat C."/>
            <person name="Nolan M."/>
            <person name="Ohm R.A."/>
            <person name="Pangilinan J."/>
            <person name="Pereira M.F."/>
            <person name="Perotto S."/>
            <person name="Peter M."/>
            <person name="Pfister S."/>
            <person name="Riley R."/>
            <person name="Sitrit Y."/>
            <person name="Stielow J.B."/>
            <person name="Szollosi G."/>
            <person name="Zifcakova L."/>
            <person name="Stursova M."/>
            <person name="Spatafora J.W."/>
            <person name="Tedersoo L."/>
            <person name="Vaario L.M."/>
            <person name="Yamada A."/>
            <person name="Yan M."/>
            <person name="Wang P."/>
            <person name="Xu J."/>
            <person name="Bruns T."/>
            <person name="Baldrian P."/>
            <person name="Vilgalys R."/>
            <person name="Dunand C."/>
            <person name="Henrissat B."/>
            <person name="Grigoriev I.V."/>
            <person name="Hibbett D."/>
            <person name="Nagy L.G."/>
            <person name="Martin F.M."/>
        </authorList>
    </citation>
    <scope>NUCLEOTIDE SEQUENCE</scope>
    <source>
        <strain evidence="3">Prilba</strain>
    </source>
</reference>
<protein>
    <submittedName>
        <fullName evidence="3">Uncharacterized protein</fullName>
    </submittedName>
</protein>
<keyword evidence="2" id="KW-0472">Membrane</keyword>
<proteinExistence type="predicted"/>